<gene>
    <name evidence="2" type="ordered locus">Cphamn1_1368</name>
</gene>
<keyword evidence="1" id="KW-0732">Signal</keyword>
<evidence type="ECO:0008006" key="3">
    <source>
        <dbReference type="Google" id="ProtNLM"/>
    </source>
</evidence>
<feature type="signal peptide" evidence="1">
    <location>
        <begin position="1"/>
        <end position="25"/>
    </location>
</feature>
<evidence type="ECO:0000256" key="1">
    <source>
        <dbReference type="SAM" id="SignalP"/>
    </source>
</evidence>
<feature type="chain" id="PRO_5002786152" description="Periplasmic heavy metal sensor" evidence="1">
    <location>
        <begin position="26"/>
        <end position="155"/>
    </location>
</feature>
<dbReference type="AlphaFoldDB" id="B3EJ97"/>
<evidence type="ECO:0000313" key="2">
    <source>
        <dbReference type="EMBL" id="ACE04297.1"/>
    </source>
</evidence>
<dbReference type="Gene3D" id="1.20.120.1490">
    <property type="match status" value="1"/>
</dbReference>
<dbReference type="KEGG" id="cpb:Cphamn1_1368"/>
<dbReference type="OrthoDB" id="598420at2"/>
<dbReference type="eggNOG" id="COG3678">
    <property type="taxonomic scope" value="Bacteria"/>
</dbReference>
<name>B3EJ97_CHLPB</name>
<dbReference type="EMBL" id="CP001101">
    <property type="protein sequence ID" value="ACE04297.1"/>
    <property type="molecule type" value="Genomic_DNA"/>
</dbReference>
<accession>B3EJ97</accession>
<proteinExistence type="predicted"/>
<dbReference type="STRING" id="331678.Cphamn1_1368"/>
<dbReference type="InterPro" id="IPR025961">
    <property type="entry name" value="Metal_resist"/>
</dbReference>
<protein>
    <recommendedName>
        <fullName evidence="3">Periplasmic heavy metal sensor</fullName>
    </recommendedName>
</protein>
<dbReference type="Pfam" id="PF13801">
    <property type="entry name" value="Metal_resist"/>
    <property type="match status" value="1"/>
</dbReference>
<reference evidence="2" key="1">
    <citation type="submission" date="2008-06" db="EMBL/GenBank/DDBJ databases">
        <title>Complete sequence of Chlorobium phaeobacteroides BS1.</title>
        <authorList>
            <consortium name="US DOE Joint Genome Institute"/>
            <person name="Lucas S."/>
            <person name="Copeland A."/>
            <person name="Lapidus A."/>
            <person name="Glavina del Rio T."/>
            <person name="Dalin E."/>
            <person name="Tice H."/>
            <person name="Bruce D."/>
            <person name="Goodwin L."/>
            <person name="Pitluck S."/>
            <person name="Schmutz J."/>
            <person name="Larimer F."/>
            <person name="Land M."/>
            <person name="Hauser L."/>
            <person name="Kyrpides N."/>
            <person name="Ovchinnikova G."/>
            <person name="Li T."/>
            <person name="Liu Z."/>
            <person name="Zhao F."/>
            <person name="Overmann J."/>
            <person name="Bryant D.A."/>
            <person name="Richardson P."/>
        </authorList>
    </citation>
    <scope>NUCLEOTIDE SEQUENCE [LARGE SCALE GENOMIC DNA]</scope>
    <source>
        <strain evidence="2">BS1</strain>
    </source>
</reference>
<dbReference type="HOGENOM" id="CLU_1692353_0_0_10"/>
<sequence length="155" mass="18130">MHYFQKRLIIAFLALIMLPMTTLQAKQNGPGRDSTRDCYQSDKGFAAGLNLTDGQIDLLKKNKSEKRKTMIKLRSDLRLLRVDMAEAASKPNPDMVKIKRISRKIGDVHARLTEERVRGIIYFRSVLNDEQRKILDQRRMQYGMKKGKRTRGHWR</sequence>
<organism evidence="2">
    <name type="scientific">Chlorobium phaeobacteroides (strain BS1)</name>
    <dbReference type="NCBI Taxonomy" id="331678"/>
    <lineage>
        <taxon>Bacteria</taxon>
        <taxon>Pseudomonadati</taxon>
        <taxon>Chlorobiota</taxon>
        <taxon>Chlorobiia</taxon>
        <taxon>Chlorobiales</taxon>
        <taxon>Chlorobiaceae</taxon>
        <taxon>Chlorobium/Pelodictyon group</taxon>
        <taxon>Chlorobium</taxon>
    </lineage>
</organism>